<dbReference type="Pfam" id="PF02597">
    <property type="entry name" value="ThiS"/>
    <property type="match status" value="1"/>
</dbReference>
<accession>A0ABY1ECT2</accession>
<protein>
    <submittedName>
        <fullName evidence="1">Sulfur carrier protein</fullName>
    </submittedName>
</protein>
<dbReference type="InterPro" id="IPR010035">
    <property type="entry name" value="Thi_S"/>
</dbReference>
<dbReference type="CDD" id="cd00565">
    <property type="entry name" value="Ubl_ThiS"/>
    <property type="match status" value="1"/>
</dbReference>
<dbReference type="InterPro" id="IPR012675">
    <property type="entry name" value="Beta-grasp_dom_sf"/>
</dbReference>
<keyword evidence="2" id="KW-1185">Reference proteome</keyword>
<dbReference type="SUPFAM" id="SSF54285">
    <property type="entry name" value="MoaD/ThiS"/>
    <property type="match status" value="1"/>
</dbReference>
<evidence type="ECO:0000313" key="1">
    <source>
        <dbReference type="EMBL" id="SFH45409.1"/>
    </source>
</evidence>
<dbReference type="Proteomes" id="UP000199681">
    <property type="component" value="Unassembled WGS sequence"/>
</dbReference>
<reference evidence="1 2" key="1">
    <citation type="submission" date="2016-10" db="EMBL/GenBank/DDBJ databases">
        <authorList>
            <person name="Varghese N."/>
            <person name="Submissions S."/>
        </authorList>
    </citation>
    <scope>NUCLEOTIDE SEQUENCE [LARGE SCALE GENOMIC DNA]</scope>
    <source>
        <strain evidence="1 2">GMCC 1.11211</strain>
    </source>
</reference>
<proteinExistence type="predicted"/>
<gene>
    <name evidence="1" type="ORF">SAMN05216274_105215</name>
</gene>
<dbReference type="Gene3D" id="3.10.20.30">
    <property type="match status" value="1"/>
</dbReference>
<dbReference type="PANTHER" id="PTHR34472">
    <property type="entry name" value="SULFUR CARRIER PROTEIN THIS"/>
    <property type="match status" value="1"/>
</dbReference>
<dbReference type="RefSeq" id="WP_241994712.1">
    <property type="nucleotide sequence ID" value="NZ_BKAC01000004.1"/>
</dbReference>
<dbReference type="PANTHER" id="PTHR34472:SF1">
    <property type="entry name" value="SULFUR CARRIER PROTEIN THIS"/>
    <property type="match status" value="1"/>
</dbReference>
<dbReference type="NCBIfam" id="TIGR01683">
    <property type="entry name" value="thiS"/>
    <property type="match status" value="1"/>
</dbReference>
<evidence type="ECO:0000313" key="2">
    <source>
        <dbReference type="Proteomes" id="UP000199681"/>
    </source>
</evidence>
<name>A0ABY1ECT2_9MICO</name>
<dbReference type="InterPro" id="IPR003749">
    <property type="entry name" value="ThiS/MoaD-like"/>
</dbReference>
<dbReference type="EMBL" id="FOPW01000005">
    <property type="protein sequence ID" value="SFH45409.1"/>
    <property type="molecule type" value="Genomic_DNA"/>
</dbReference>
<dbReference type="InterPro" id="IPR016155">
    <property type="entry name" value="Mopterin_synth/thiamin_S_b"/>
</dbReference>
<comment type="caution">
    <text evidence="1">The sequence shown here is derived from an EMBL/GenBank/DDBJ whole genome shotgun (WGS) entry which is preliminary data.</text>
</comment>
<sequence>MTESRPIYVPASAITVNGTEQNVRRGSTVTDLVAEITGRHIAADGHATDKQGLGVAVARNREVVPRSQWSGTVLTAGDDIEIVTAVQGG</sequence>
<organism evidence="1 2">
    <name type="scientific">Cryobacterium levicorallinum</name>
    <dbReference type="NCBI Taxonomy" id="995038"/>
    <lineage>
        <taxon>Bacteria</taxon>
        <taxon>Bacillati</taxon>
        <taxon>Actinomycetota</taxon>
        <taxon>Actinomycetes</taxon>
        <taxon>Micrococcales</taxon>
        <taxon>Microbacteriaceae</taxon>
        <taxon>Cryobacterium</taxon>
    </lineage>
</organism>